<dbReference type="Gene3D" id="2.160.10.10">
    <property type="entry name" value="Hexapeptide repeat proteins"/>
    <property type="match status" value="1"/>
</dbReference>
<dbReference type="InterPro" id="IPR011004">
    <property type="entry name" value="Trimer_LpxA-like_sf"/>
</dbReference>
<name>A0ABZ2LPH5_9BACT</name>
<protein>
    <submittedName>
        <fullName evidence="7">Acyl-ACP--UDP-N-acetylglucosamine O-acyltransferase</fullName>
        <ecNumber evidence="7">2.3.1.129</ecNumber>
    </submittedName>
</protein>
<keyword evidence="3 7" id="KW-0808">Transferase</keyword>
<dbReference type="CDD" id="cd03351">
    <property type="entry name" value="LbH_UDP-GlcNAc_AT"/>
    <property type="match status" value="1"/>
</dbReference>
<gene>
    <name evidence="7" type="primary">lpxA</name>
    <name evidence="7" type="ORF">LZC94_33680</name>
</gene>
<keyword evidence="5 7" id="KW-0012">Acyltransferase</keyword>
<dbReference type="Pfam" id="PF13720">
    <property type="entry name" value="Acetyltransf_11"/>
    <property type="match status" value="1"/>
</dbReference>
<evidence type="ECO:0000256" key="4">
    <source>
        <dbReference type="ARBA" id="ARBA00023098"/>
    </source>
</evidence>
<evidence type="ECO:0000313" key="8">
    <source>
        <dbReference type="Proteomes" id="UP001370348"/>
    </source>
</evidence>
<accession>A0ABZ2LPH5</accession>
<evidence type="ECO:0000256" key="1">
    <source>
        <dbReference type="ARBA" id="ARBA00022516"/>
    </source>
</evidence>
<evidence type="ECO:0000313" key="7">
    <source>
        <dbReference type="EMBL" id="WXB12789.1"/>
    </source>
</evidence>
<dbReference type="SUPFAM" id="SSF51161">
    <property type="entry name" value="Trimeric LpxA-like enzymes"/>
    <property type="match status" value="1"/>
</dbReference>
<evidence type="ECO:0000256" key="5">
    <source>
        <dbReference type="ARBA" id="ARBA00023315"/>
    </source>
</evidence>
<evidence type="ECO:0000256" key="3">
    <source>
        <dbReference type="ARBA" id="ARBA00022679"/>
    </source>
</evidence>
<dbReference type="RefSeq" id="WP_394822409.1">
    <property type="nucleotide sequence ID" value="NZ_CP089984.1"/>
</dbReference>
<keyword evidence="4" id="KW-0443">Lipid metabolism</keyword>
<feature type="domain" description="UDP N-acetylglucosamine O-acyltransferase C-terminal" evidence="6">
    <location>
        <begin position="175"/>
        <end position="246"/>
    </location>
</feature>
<dbReference type="Proteomes" id="UP001370348">
    <property type="component" value="Chromosome"/>
</dbReference>
<dbReference type="InterPro" id="IPR029098">
    <property type="entry name" value="Acetyltransf_C"/>
</dbReference>
<organism evidence="7 8">
    <name type="scientific">Pendulispora albinea</name>
    <dbReference type="NCBI Taxonomy" id="2741071"/>
    <lineage>
        <taxon>Bacteria</taxon>
        <taxon>Pseudomonadati</taxon>
        <taxon>Myxococcota</taxon>
        <taxon>Myxococcia</taxon>
        <taxon>Myxococcales</taxon>
        <taxon>Sorangiineae</taxon>
        <taxon>Pendulisporaceae</taxon>
        <taxon>Pendulispora</taxon>
    </lineage>
</organism>
<keyword evidence="2" id="KW-0441">Lipid A biosynthesis</keyword>
<dbReference type="Gene3D" id="1.20.1180.10">
    <property type="entry name" value="Udp N-acetylglucosamine O-acyltransferase, C-terminal domain"/>
    <property type="match status" value="1"/>
</dbReference>
<keyword evidence="1" id="KW-0444">Lipid biosynthesis</keyword>
<dbReference type="PANTHER" id="PTHR43480">
    <property type="entry name" value="ACYL-[ACYL-CARRIER-PROTEIN]--UDP-N-ACETYLGLUCOSAMINE O-ACYLTRANSFERASE"/>
    <property type="match status" value="1"/>
</dbReference>
<sequence length="249" mass="25777">MSTNVHPTAIVHPEATLEDEVELGPYAVVGKGVHLGPRTRLASHAIVEGPTRLGEGNVIFPFAVLGCVAQDKRHAGAPGSLEVGDANVFREHVTVHRGTGGRATVIGHHNLLMAGAHAAHDTVLGSHITLANGVQLAGHAKVGDYATFGGLSGVAQFVKVGESAFVAAGAMCERDVPPFVVVQGDRARVRALNRIGLERRGLDDATIAALSKAYAAIFGGDRPRAQAIAELSPGLRANPFVARLIAALA</sequence>
<evidence type="ECO:0000256" key="2">
    <source>
        <dbReference type="ARBA" id="ARBA00022556"/>
    </source>
</evidence>
<dbReference type="InterPro" id="IPR037157">
    <property type="entry name" value="Acetyltransf_C_sf"/>
</dbReference>
<evidence type="ECO:0000259" key="6">
    <source>
        <dbReference type="Pfam" id="PF13720"/>
    </source>
</evidence>
<proteinExistence type="predicted"/>
<dbReference type="EC" id="2.3.1.129" evidence="7"/>
<dbReference type="PANTHER" id="PTHR43480:SF1">
    <property type="entry name" value="ACYL-[ACYL-CARRIER-PROTEIN]--UDP-N-ACETYLGLUCOSAMINE O-ACYLTRANSFERASE, MITOCHONDRIAL-RELATED"/>
    <property type="match status" value="1"/>
</dbReference>
<dbReference type="EMBL" id="CP089984">
    <property type="protein sequence ID" value="WXB12789.1"/>
    <property type="molecule type" value="Genomic_DNA"/>
</dbReference>
<reference evidence="7 8" key="1">
    <citation type="submission" date="2021-12" db="EMBL/GenBank/DDBJ databases">
        <title>Discovery of the Pendulisporaceae a myxobacterial family with distinct sporulation behavior and unique specialized metabolism.</title>
        <authorList>
            <person name="Garcia R."/>
            <person name="Popoff A."/>
            <person name="Bader C.D."/>
            <person name="Loehr J."/>
            <person name="Walesch S."/>
            <person name="Walt C."/>
            <person name="Boldt J."/>
            <person name="Bunk B."/>
            <person name="Haeckl F.J.F.P.J."/>
            <person name="Gunesch A.P."/>
            <person name="Birkelbach J."/>
            <person name="Nuebel U."/>
            <person name="Pietschmann T."/>
            <person name="Bach T."/>
            <person name="Mueller R."/>
        </authorList>
    </citation>
    <scope>NUCLEOTIDE SEQUENCE [LARGE SCALE GENOMIC DNA]</scope>
    <source>
        <strain evidence="7 8">MSr11954</strain>
    </source>
</reference>
<dbReference type="NCBIfam" id="TIGR01852">
    <property type="entry name" value="lipid_A_lpxA"/>
    <property type="match status" value="1"/>
</dbReference>
<dbReference type="GO" id="GO:0008780">
    <property type="term" value="F:acyl-[acyl-carrier-protein]-UDP-N-acetylglucosamine O-acyltransferase activity"/>
    <property type="evidence" value="ECO:0007669"/>
    <property type="project" value="UniProtKB-EC"/>
</dbReference>
<keyword evidence="8" id="KW-1185">Reference proteome</keyword>
<dbReference type="NCBIfam" id="NF003657">
    <property type="entry name" value="PRK05289.1"/>
    <property type="match status" value="1"/>
</dbReference>
<dbReference type="PIRSF" id="PIRSF000456">
    <property type="entry name" value="UDP-GlcNAc_acltr"/>
    <property type="match status" value="1"/>
</dbReference>
<dbReference type="InterPro" id="IPR010137">
    <property type="entry name" value="Lipid_A_LpxA"/>
</dbReference>